<dbReference type="EMBL" id="MT141497">
    <property type="protein sequence ID" value="QJA63422.1"/>
    <property type="molecule type" value="Genomic_DNA"/>
</dbReference>
<gene>
    <name evidence="2" type="ORF">MM415B00627_0004</name>
</gene>
<organism evidence="2">
    <name type="scientific">viral metagenome</name>
    <dbReference type="NCBI Taxonomy" id="1070528"/>
    <lineage>
        <taxon>unclassified sequences</taxon>
        <taxon>metagenomes</taxon>
        <taxon>organismal metagenomes</taxon>
    </lineage>
</organism>
<feature type="region of interest" description="Disordered" evidence="1">
    <location>
        <begin position="1"/>
        <end position="56"/>
    </location>
</feature>
<evidence type="ECO:0000256" key="1">
    <source>
        <dbReference type="SAM" id="MobiDB-lite"/>
    </source>
</evidence>
<reference evidence="2" key="1">
    <citation type="submission" date="2020-03" db="EMBL/GenBank/DDBJ databases">
        <title>The deep terrestrial virosphere.</title>
        <authorList>
            <person name="Holmfeldt K."/>
            <person name="Nilsson E."/>
            <person name="Simone D."/>
            <person name="Lopez-Fernandez M."/>
            <person name="Wu X."/>
            <person name="de Brujin I."/>
            <person name="Lundin D."/>
            <person name="Andersson A."/>
            <person name="Bertilsson S."/>
            <person name="Dopson M."/>
        </authorList>
    </citation>
    <scope>NUCLEOTIDE SEQUENCE</scope>
    <source>
        <strain evidence="2">MM415B00627</strain>
    </source>
</reference>
<evidence type="ECO:0000313" key="2">
    <source>
        <dbReference type="EMBL" id="QJA63422.1"/>
    </source>
</evidence>
<sequence length="104" mass="11884">MYSPPERTHHGIPIRKLPDGPSRLTGQTRYHKRELHPDDEQWKKWRSPQPSQSSRKLAAHAHEVGWVGLIYFCACGRATDFFRAAVPYVCACGVQPSAEQTSRR</sequence>
<name>A0A6M3J3A9_9ZZZZ</name>
<proteinExistence type="predicted"/>
<dbReference type="AlphaFoldDB" id="A0A6M3J3A9"/>
<protein>
    <submittedName>
        <fullName evidence="2">Uncharacterized protein</fullName>
    </submittedName>
</protein>
<accession>A0A6M3J3A9</accession>